<organism evidence="1 2">
    <name type="scientific">Hoeflea prorocentri</name>
    <dbReference type="NCBI Taxonomy" id="1922333"/>
    <lineage>
        <taxon>Bacteria</taxon>
        <taxon>Pseudomonadati</taxon>
        <taxon>Pseudomonadota</taxon>
        <taxon>Alphaproteobacteria</taxon>
        <taxon>Hyphomicrobiales</taxon>
        <taxon>Rhizobiaceae</taxon>
        <taxon>Hoeflea</taxon>
    </lineage>
</organism>
<dbReference type="Gene3D" id="3.40.50.1820">
    <property type="entry name" value="alpha/beta hydrolase"/>
    <property type="match status" value="1"/>
</dbReference>
<dbReference type="InterPro" id="IPR029058">
    <property type="entry name" value="AB_hydrolase_fold"/>
</dbReference>
<dbReference type="EMBL" id="JAPJZI010000002">
    <property type="protein sequence ID" value="MDA5401495.1"/>
    <property type="molecule type" value="Genomic_DNA"/>
</dbReference>
<dbReference type="Proteomes" id="UP001151234">
    <property type="component" value="Unassembled WGS sequence"/>
</dbReference>
<reference evidence="1" key="1">
    <citation type="submission" date="2022-11" db="EMBL/GenBank/DDBJ databases">
        <title>Draft genome sequence of Hoeflea poritis E7-10 and Hoeflea prorocentri PM5-8, separated from scleractinian coral Porites lutea and marine dinoflagellate.</title>
        <authorList>
            <person name="Zhang G."/>
            <person name="Wei Q."/>
            <person name="Cai L."/>
        </authorList>
    </citation>
    <scope>NUCLEOTIDE SEQUENCE</scope>
    <source>
        <strain evidence="1">PM5-8</strain>
    </source>
</reference>
<dbReference type="SUPFAM" id="SSF53474">
    <property type="entry name" value="alpha/beta-Hydrolases"/>
    <property type="match status" value="1"/>
</dbReference>
<dbReference type="AlphaFoldDB" id="A0A9X3UMQ3"/>
<evidence type="ECO:0000313" key="2">
    <source>
        <dbReference type="Proteomes" id="UP001151234"/>
    </source>
</evidence>
<gene>
    <name evidence="1" type="ORF">OQ273_23210</name>
</gene>
<evidence type="ECO:0000313" key="1">
    <source>
        <dbReference type="EMBL" id="MDA5401495.1"/>
    </source>
</evidence>
<name>A0A9X3UMQ3_9HYPH</name>
<sequence>MQPDIIRRLLPNWGATYGPSTKGPFPGIVLLHGSEGGFSGWTHRTAVIFAAHGYLCYPHSYSTGGNAWNSGSIEDVDISRTADALSALRGFEHCSGKVAVYGVSRGAEHALLLSFLTAKGSSQRRPDAVACLAAPDVICGAFDARRFRDSGDPGWQVWDPSRRAWLWNGSSDELLPTMPIDVETFEGPMFLSVGTNDQTWSSEMTARLQDRREKAGLPVEAHYYTGEGHVPGSEGENMHHALLLSFFRRTLAPDV</sequence>
<protein>
    <submittedName>
        <fullName evidence="1">Prolyl oligopeptidase family serine peptidase</fullName>
    </submittedName>
</protein>
<comment type="caution">
    <text evidence="1">The sequence shown here is derived from an EMBL/GenBank/DDBJ whole genome shotgun (WGS) entry which is preliminary data.</text>
</comment>
<accession>A0A9X3UMQ3</accession>
<proteinExistence type="predicted"/>
<keyword evidence="2" id="KW-1185">Reference proteome</keyword>